<dbReference type="AlphaFoldDB" id="A0A5B7ED86"/>
<proteinExistence type="predicted"/>
<evidence type="ECO:0000313" key="2">
    <source>
        <dbReference type="EMBL" id="MPC30943.1"/>
    </source>
</evidence>
<dbReference type="EMBL" id="VSRR010002341">
    <property type="protein sequence ID" value="MPC30943.1"/>
    <property type="molecule type" value="Genomic_DNA"/>
</dbReference>
<accession>A0A5B7ED86</accession>
<feature type="region of interest" description="Disordered" evidence="1">
    <location>
        <begin position="117"/>
        <end position="137"/>
    </location>
</feature>
<keyword evidence="3" id="KW-1185">Reference proteome</keyword>
<dbReference type="Proteomes" id="UP000324222">
    <property type="component" value="Unassembled WGS sequence"/>
</dbReference>
<protein>
    <submittedName>
        <fullName evidence="2">Uncharacterized protein</fullName>
    </submittedName>
</protein>
<comment type="caution">
    <text evidence="2">The sequence shown here is derived from an EMBL/GenBank/DDBJ whole genome shotgun (WGS) entry which is preliminary data.</text>
</comment>
<sequence>MKSITKRTFISSRLDYHYTKVYTTLDDWTAPVIEETRGEGNKVFSDDEVSASDESRVVALVAAVTDDGIIQRWGKGAAAAWESWKQYIRFCGVNGYRPQVNADGPGELQLLEARGRCGNESQEGHEAAIPAPRDRAA</sequence>
<gene>
    <name evidence="2" type="ORF">E2C01_024215</name>
</gene>
<evidence type="ECO:0000256" key="1">
    <source>
        <dbReference type="SAM" id="MobiDB-lite"/>
    </source>
</evidence>
<name>A0A5B7ED86_PORTR</name>
<organism evidence="2 3">
    <name type="scientific">Portunus trituberculatus</name>
    <name type="common">Swimming crab</name>
    <name type="synonym">Neptunus trituberculatus</name>
    <dbReference type="NCBI Taxonomy" id="210409"/>
    <lineage>
        <taxon>Eukaryota</taxon>
        <taxon>Metazoa</taxon>
        <taxon>Ecdysozoa</taxon>
        <taxon>Arthropoda</taxon>
        <taxon>Crustacea</taxon>
        <taxon>Multicrustacea</taxon>
        <taxon>Malacostraca</taxon>
        <taxon>Eumalacostraca</taxon>
        <taxon>Eucarida</taxon>
        <taxon>Decapoda</taxon>
        <taxon>Pleocyemata</taxon>
        <taxon>Brachyura</taxon>
        <taxon>Eubrachyura</taxon>
        <taxon>Portunoidea</taxon>
        <taxon>Portunidae</taxon>
        <taxon>Portuninae</taxon>
        <taxon>Portunus</taxon>
    </lineage>
</organism>
<reference evidence="2 3" key="1">
    <citation type="submission" date="2019-05" db="EMBL/GenBank/DDBJ databases">
        <title>Another draft genome of Portunus trituberculatus and its Hox gene families provides insights of decapod evolution.</title>
        <authorList>
            <person name="Jeong J.-H."/>
            <person name="Song I."/>
            <person name="Kim S."/>
            <person name="Choi T."/>
            <person name="Kim D."/>
            <person name="Ryu S."/>
            <person name="Kim W."/>
        </authorList>
    </citation>
    <scope>NUCLEOTIDE SEQUENCE [LARGE SCALE GENOMIC DNA]</scope>
    <source>
        <tissue evidence="2">Muscle</tissue>
    </source>
</reference>
<evidence type="ECO:0000313" key="3">
    <source>
        <dbReference type="Proteomes" id="UP000324222"/>
    </source>
</evidence>